<evidence type="ECO:0000313" key="2">
    <source>
        <dbReference type="EMBL" id="MBR7631534.1"/>
    </source>
</evidence>
<organism evidence="2 3">
    <name type="scientific">Aeromonas popoffii</name>
    <dbReference type="NCBI Taxonomy" id="70856"/>
    <lineage>
        <taxon>Bacteria</taxon>
        <taxon>Pseudomonadati</taxon>
        <taxon>Pseudomonadota</taxon>
        <taxon>Gammaproteobacteria</taxon>
        <taxon>Aeromonadales</taxon>
        <taxon>Aeromonadaceae</taxon>
        <taxon>Aeromonas</taxon>
    </lineage>
</organism>
<sequence length="88" mass="10501">MHADKGYDFRPYCDYLRRWGVNARIARRGIVDSNERLDRHRWAVERTHGWLAGFGELRIGFERRLDIPFALLMLACAVICLRFVERFC</sequence>
<feature type="transmembrane region" description="Helical" evidence="1">
    <location>
        <begin position="67"/>
        <end position="84"/>
    </location>
</feature>
<keyword evidence="1" id="KW-0472">Membrane</keyword>
<evidence type="ECO:0000313" key="3">
    <source>
        <dbReference type="Proteomes" id="UP000675653"/>
    </source>
</evidence>
<keyword evidence="1" id="KW-1133">Transmembrane helix</keyword>
<dbReference type="Proteomes" id="UP000675653">
    <property type="component" value="Unassembled WGS sequence"/>
</dbReference>
<name>A0ABS5GYN5_9GAMM</name>
<protein>
    <submittedName>
        <fullName evidence="2">Transposase</fullName>
    </submittedName>
</protein>
<gene>
    <name evidence="2" type="ORF">KAT72_21730</name>
</gene>
<dbReference type="EMBL" id="JAGRZL010000102">
    <property type="protein sequence ID" value="MBR7631534.1"/>
    <property type="molecule type" value="Genomic_DNA"/>
</dbReference>
<evidence type="ECO:0000256" key="1">
    <source>
        <dbReference type="SAM" id="Phobius"/>
    </source>
</evidence>
<accession>A0ABS5GYN5</accession>
<proteinExistence type="predicted"/>
<keyword evidence="3" id="KW-1185">Reference proteome</keyword>
<keyword evidence="1" id="KW-0812">Transmembrane</keyword>
<reference evidence="2 3" key="1">
    <citation type="submission" date="2021-04" db="EMBL/GenBank/DDBJ databases">
        <title>Draft Genome of Aeromonas popoffii ID682, isolated from a natural water source in Idaho.</title>
        <authorList>
            <person name="Testerman T."/>
            <person name="Graf J."/>
        </authorList>
    </citation>
    <scope>NUCLEOTIDE SEQUENCE [LARGE SCALE GENOMIC DNA]</scope>
    <source>
        <strain evidence="2 3">ID682</strain>
    </source>
</reference>
<comment type="caution">
    <text evidence="2">The sequence shown here is derived from an EMBL/GenBank/DDBJ whole genome shotgun (WGS) entry which is preliminary data.</text>
</comment>